<name>A0ABD5ULY7_9EURY</name>
<reference evidence="1 2" key="1">
    <citation type="journal article" date="2019" name="Int. J. Syst. Evol. Microbiol.">
        <title>The Global Catalogue of Microorganisms (GCM) 10K type strain sequencing project: providing services to taxonomists for standard genome sequencing and annotation.</title>
        <authorList>
            <consortium name="The Broad Institute Genomics Platform"/>
            <consortium name="The Broad Institute Genome Sequencing Center for Infectious Disease"/>
            <person name="Wu L."/>
            <person name="Ma J."/>
        </authorList>
    </citation>
    <scope>NUCLEOTIDE SEQUENCE [LARGE SCALE GENOMIC DNA]</scope>
    <source>
        <strain evidence="1 2">Y73</strain>
    </source>
</reference>
<sequence>MQAEIDDGVAVHTLIVEQLGEVGSECLLAGLIPEATVLNGDFFEPILGDEDSKDTLCEIVLSIVLLTALLKMKDGGRITP</sequence>
<proteinExistence type="predicted"/>
<dbReference type="AlphaFoldDB" id="A0ABD5ULY7"/>
<accession>A0ABD5ULY7</accession>
<dbReference type="Proteomes" id="UP001596333">
    <property type="component" value="Unassembled WGS sequence"/>
</dbReference>
<dbReference type="EMBL" id="JBHSXI010000019">
    <property type="protein sequence ID" value="MFC6890213.1"/>
    <property type="molecule type" value="Genomic_DNA"/>
</dbReference>
<protein>
    <submittedName>
        <fullName evidence="1">Uncharacterized protein</fullName>
    </submittedName>
</protein>
<comment type="caution">
    <text evidence="1">The sequence shown here is derived from an EMBL/GenBank/DDBJ whole genome shotgun (WGS) entry which is preliminary data.</text>
</comment>
<evidence type="ECO:0000313" key="1">
    <source>
        <dbReference type="EMBL" id="MFC6890213.1"/>
    </source>
</evidence>
<gene>
    <name evidence="1" type="ORF">ACFQEY_14515</name>
</gene>
<organism evidence="1 2">
    <name type="scientific">Halorubrum trueperi</name>
    <dbReference type="NCBI Taxonomy" id="2004704"/>
    <lineage>
        <taxon>Archaea</taxon>
        <taxon>Methanobacteriati</taxon>
        <taxon>Methanobacteriota</taxon>
        <taxon>Stenosarchaea group</taxon>
        <taxon>Halobacteria</taxon>
        <taxon>Halobacteriales</taxon>
        <taxon>Haloferacaceae</taxon>
        <taxon>Halorubrum</taxon>
    </lineage>
</organism>
<evidence type="ECO:0000313" key="2">
    <source>
        <dbReference type="Proteomes" id="UP001596333"/>
    </source>
</evidence>
<dbReference type="RefSeq" id="WP_379769864.1">
    <property type="nucleotide sequence ID" value="NZ_JBHSXI010000019.1"/>
</dbReference>
<keyword evidence="2" id="KW-1185">Reference proteome</keyword>